<dbReference type="EMBL" id="JBBWWQ010000015">
    <property type="protein sequence ID" value="KAK8929025.1"/>
    <property type="molecule type" value="Genomic_DNA"/>
</dbReference>
<dbReference type="Proteomes" id="UP001418222">
    <property type="component" value="Unassembled WGS sequence"/>
</dbReference>
<dbReference type="PANTHER" id="PTHR37216:SF1">
    <property type="entry name" value="EXPRESSED PROTEIN"/>
    <property type="match status" value="1"/>
</dbReference>
<dbReference type="AlphaFoldDB" id="A0AAP0B6L8"/>
<dbReference type="Pfam" id="PF25284">
    <property type="entry name" value="DUF7874"/>
    <property type="match status" value="1"/>
</dbReference>
<name>A0AAP0B6L8_9ASPA</name>
<evidence type="ECO:0000313" key="1">
    <source>
        <dbReference type="EMBL" id="KAK8929025.1"/>
    </source>
</evidence>
<sequence>MGQAWKKPKPGDQIASQQKEDVEIKTLIQNHLEANFSRMESSIQNIDDFYHSIYEIVEMLSAKKEAMQFKLPTTASINKVVNEVLEKRGRIASKNFPLTKEEVKEVITKLIKIENFHIGKSSKDIFLFIFAIPAIGLIAKRIIPGPTASIPDELFIPLATSGTIVALAKANRI</sequence>
<organism evidence="1 2">
    <name type="scientific">Platanthera zijinensis</name>
    <dbReference type="NCBI Taxonomy" id="2320716"/>
    <lineage>
        <taxon>Eukaryota</taxon>
        <taxon>Viridiplantae</taxon>
        <taxon>Streptophyta</taxon>
        <taxon>Embryophyta</taxon>
        <taxon>Tracheophyta</taxon>
        <taxon>Spermatophyta</taxon>
        <taxon>Magnoliopsida</taxon>
        <taxon>Liliopsida</taxon>
        <taxon>Asparagales</taxon>
        <taxon>Orchidaceae</taxon>
        <taxon>Orchidoideae</taxon>
        <taxon>Orchideae</taxon>
        <taxon>Orchidinae</taxon>
        <taxon>Platanthera</taxon>
    </lineage>
</organism>
<dbReference type="PANTHER" id="PTHR37216">
    <property type="entry name" value="EXPRESSED PROTEIN"/>
    <property type="match status" value="1"/>
</dbReference>
<comment type="caution">
    <text evidence="1">The sequence shown here is derived from an EMBL/GenBank/DDBJ whole genome shotgun (WGS) entry which is preliminary data.</text>
</comment>
<evidence type="ECO:0000313" key="2">
    <source>
        <dbReference type="Proteomes" id="UP001418222"/>
    </source>
</evidence>
<gene>
    <name evidence="1" type="ORF">KSP39_PZI017552</name>
</gene>
<reference evidence="1 2" key="1">
    <citation type="journal article" date="2022" name="Nat. Plants">
        <title>Genomes of leafy and leafless Platanthera orchids illuminate the evolution of mycoheterotrophy.</title>
        <authorList>
            <person name="Li M.H."/>
            <person name="Liu K.W."/>
            <person name="Li Z."/>
            <person name="Lu H.C."/>
            <person name="Ye Q.L."/>
            <person name="Zhang D."/>
            <person name="Wang J.Y."/>
            <person name="Li Y.F."/>
            <person name="Zhong Z.M."/>
            <person name="Liu X."/>
            <person name="Yu X."/>
            <person name="Liu D.K."/>
            <person name="Tu X.D."/>
            <person name="Liu B."/>
            <person name="Hao Y."/>
            <person name="Liao X.Y."/>
            <person name="Jiang Y.T."/>
            <person name="Sun W.H."/>
            <person name="Chen J."/>
            <person name="Chen Y.Q."/>
            <person name="Ai Y."/>
            <person name="Zhai J.W."/>
            <person name="Wu S.S."/>
            <person name="Zhou Z."/>
            <person name="Hsiao Y.Y."/>
            <person name="Wu W.L."/>
            <person name="Chen Y.Y."/>
            <person name="Lin Y.F."/>
            <person name="Hsu J.L."/>
            <person name="Li C.Y."/>
            <person name="Wang Z.W."/>
            <person name="Zhao X."/>
            <person name="Zhong W.Y."/>
            <person name="Ma X.K."/>
            <person name="Ma L."/>
            <person name="Huang J."/>
            <person name="Chen G.Z."/>
            <person name="Huang M.Z."/>
            <person name="Huang L."/>
            <person name="Peng D.H."/>
            <person name="Luo Y.B."/>
            <person name="Zou S.Q."/>
            <person name="Chen S.P."/>
            <person name="Lan S."/>
            <person name="Tsai W.C."/>
            <person name="Van de Peer Y."/>
            <person name="Liu Z.J."/>
        </authorList>
    </citation>
    <scope>NUCLEOTIDE SEQUENCE [LARGE SCALE GENOMIC DNA]</scope>
    <source>
        <strain evidence="1">Lor287</strain>
    </source>
</reference>
<protein>
    <submittedName>
        <fullName evidence="1">Uncharacterized protein</fullName>
    </submittedName>
</protein>
<keyword evidence="2" id="KW-1185">Reference proteome</keyword>
<dbReference type="InterPro" id="IPR057196">
    <property type="entry name" value="DUF7874"/>
</dbReference>
<proteinExistence type="predicted"/>
<accession>A0AAP0B6L8</accession>